<dbReference type="EMBL" id="JABEQI010000012">
    <property type="protein sequence ID" value="MBB2187867.1"/>
    <property type="molecule type" value="Genomic_DNA"/>
</dbReference>
<evidence type="ECO:0000313" key="2">
    <source>
        <dbReference type="Proteomes" id="UP000562982"/>
    </source>
</evidence>
<sequence length="168" mass="18402">MMALLPGWMAPDFACDTTWGPIHFHMWLGAGWGVVLTHVDDYTPHSLQNGMEWASSCFRPIRMLGLNAAADDIHASDRRPPAPTSVPRIIDPSGAVRTLWRGIAIDVGGEASAFSDDHVVYFLDPSRTIRMTLSYSSRRNLDFSDVISVLDALGANRDCGCTPAWQAA</sequence>
<dbReference type="SUPFAM" id="SSF52833">
    <property type="entry name" value="Thioredoxin-like"/>
    <property type="match status" value="1"/>
</dbReference>
<dbReference type="RefSeq" id="WP_141289022.1">
    <property type="nucleotide sequence ID" value="NZ_BJMI01000023.1"/>
</dbReference>
<proteinExistence type="predicted"/>
<name>A0A7W4JNE6_GLULI</name>
<dbReference type="Proteomes" id="UP000562982">
    <property type="component" value="Unassembled WGS sequence"/>
</dbReference>
<evidence type="ECO:0000313" key="1">
    <source>
        <dbReference type="EMBL" id="MBB2187867.1"/>
    </source>
</evidence>
<gene>
    <name evidence="1" type="ORF">HLH32_16075</name>
</gene>
<accession>A0A7W4JNE6</accession>
<protein>
    <submittedName>
        <fullName evidence="1">Peroxiredoxin</fullName>
    </submittedName>
</protein>
<comment type="caution">
    <text evidence="1">The sequence shown here is derived from an EMBL/GenBank/DDBJ whole genome shotgun (WGS) entry which is preliminary data.</text>
</comment>
<organism evidence="1 2">
    <name type="scientific">Gluconacetobacter liquefaciens</name>
    <name type="common">Acetobacter liquefaciens</name>
    <dbReference type="NCBI Taxonomy" id="89584"/>
    <lineage>
        <taxon>Bacteria</taxon>
        <taxon>Pseudomonadati</taxon>
        <taxon>Pseudomonadota</taxon>
        <taxon>Alphaproteobacteria</taxon>
        <taxon>Acetobacterales</taxon>
        <taxon>Acetobacteraceae</taxon>
        <taxon>Gluconacetobacter</taxon>
    </lineage>
</organism>
<dbReference type="OrthoDB" id="9812811at2"/>
<dbReference type="InterPro" id="IPR036249">
    <property type="entry name" value="Thioredoxin-like_sf"/>
</dbReference>
<reference evidence="1 2" key="1">
    <citation type="submission" date="2020-04" db="EMBL/GenBank/DDBJ databases">
        <title>Description of novel Gluconacetobacter.</title>
        <authorList>
            <person name="Sombolestani A."/>
        </authorList>
    </citation>
    <scope>NUCLEOTIDE SEQUENCE [LARGE SCALE GENOMIC DNA]</scope>
    <source>
        <strain evidence="1 2">LMG 1382</strain>
    </source>
</reference>
<dbReference type="AlphaFoldDB" id="A0A7W4JNE6"/>